<keyword evidence="2" id="KW-1003">Cell membrane</keyword>
<keyword evidence="3 6" id="KW-0812">Transmembrane</keyword>
<feature type="transmembrane region" description="Helical" evidence="6">
    <location>
        <begin position="247"/>
        <end position="272"/>
    </location>
</feature>
<evidence type="ECO:0000313" key="7">
    <source>
        <dbReference type="EMBL" id="SMC97519.1"/>
    </source>
</evidence>
<gene>
    <name evidence="7" type="ORF">SAMN02746065_11822</name>
</gene>
<evidence type="ECO:0000256" key="5">
    <source>
        <dbReference type="ARBA" id="ARBA00023136"/>
    </source>
</evidence>
<comment type="subcellular location">
    <subcellularLocation>
        <location evidence="1">Cell membrane</location>
        <topology evidence="1">Multi-pass membrane protein</topology>
    </subcellularLocation>
</comment>
<dbReference type="RefSeq" id="WP_084070445.1">
    <property type="nucleotide sequence ID" value="NZ_FWXY01000018.1"/>
</dbReference>
<dbReference type="Proteomes" id="UP000192418">
    <property type="component" value="Unassembled WGS sequence"/>
</dbReference>
<keyword evidence="4 6" id="KW-1133">Transmembrane helix</keyword>
<feature type="transmembrane region" description="Helical" evidence="6">
    <location>
        <begin position="9"/>
        <end position="26"/>
    </location>
</feature>
<dbReference type="EMBL" id="FWXY01000018">
    <property type="protein sequence ID" value="SMC97519.1"/>
    <property type="molecule type" value="Genomic_DNA"/>
</dbReference>
<dbReference type="InterPro" id="IPR001851">
    <property type="entry name" value="ABC_transp_permease"/>
</dbReference>
<feature type="transmembrane region" description="Helical" evidence="6">
    <location>
        <begin position="284"/>
        <end position="302"/>
    </location>
</feature>
<feature type="transmembrane region" description="Helical" evidence="6">
    <location>
        <begin position="86"/>
        <end position="104"/>
    </location>
</feature>
<evidence type="ECO:0000256" key="6">
    <source>
        <dbReference type="SAM" id="Phobius"/>
    </source>
</evidence>
<keyword evidence="8" id="KW-1185">Reference proteome</keyword>
<evidence type="ECO:0000256" key="3">
    <source>
        <dbReference type="ARBA" id="ARBA00022692"/>
    </source>
</evidence>
<dbReference type="GO" id="GO:0015658">
    <property type="term" value="F:branched-chain amino acid transmembrane transporter activity"/>
    <property type="evidence" value="ECO:0007669"/>
    <property type="project" value="InterPro"/>
</dbReference>
<accession>A0A1W2DJ89</accession>
<keyword evidence="5 6" id="KW-0472">Membrane</keyword>
<evidence type="ECO:0000256" key="2">
    <source>
        <dbReference type="ARBA" id="ARBA00022475"/>
    </source>
</evidence>
<protein>
    <submittedName>
        <fullName evidence="7">Amino acid/amide ABC transporter membrane protein 2, HAAT family</fullName>
    </submittedName>
</protein>
<dbReference type="STRING" id="1121400.SAMN02746065_11822"/>
<proteinExistence type="predicted"/>
<dbReference type="PANTHER" id="PTHR30482">
    <property type="entry name" value="HIGH-AFFINITY BRANCHED-CHAIN AMINO ACID TRANSPORT SYSTEM PERMEASE"/>
    <property type="match status" value="1"/>
</dbReference>
<feature type="transmembrane region" description="Helical" evidence="6">
    <location>
        <begin position="111"/>
        <end position="129"/>
    </location>
</feature>
<dbReference type="GO" id="GO:0005886">
    <property type="term" value="C:plasma membrane"/>
    <property type="evidence" value="ECO:0007669"/>
    <property type="project" value="UniProtKB-SubCell"/>
</dbReference>
<dbReference type="AlphaFoldDB" id="A0A1W2DJ89"/>
<dbReference type="OrthoDB" id="9780757at2"/>
<evidence type="ECO:0000313" key="8">
    <source>
        <dbReference type="Proteomes" id="UP000192418"/>
    </source>
</evidence>
<dbReference type="CDD" id="cd06581">
    <property type="entry name" value="TM_PBP1_LivM_like"/>
    <property type="match status" value="1"/>
</dbReference>
<dbReference type="InterPro" id="IPR043428">
    <property type="entry name" value="LivM-like"/>
</dbReference>
<feature type="transmembrane region" description="Helical" evidence="6">
    <location>
        <begin position="161"/>
        <end position="180"/>
    </location>
</feature>
<dbReference type="Pfam" id="PF02653">
    <property type="entry name" value="BPD_transp_2"/>
    <property type="match status" value="1"/>
</dbReference>
<name>A0A1W2DJ89_9BACT</name>
<reference evidence="7 8" key="1">
    <citation type="submission" date="2017-04" db="EMBL/GenBank/DDBJ databases">
        <authorList>
            <person name="Afonso C.L."/>
            <person name="Miller P.J."/>
            <person name="Scott M.A."/>
            <person name="Spackman E."/>
            <person name="Goraichik I."/>
            <person name="Dimitrov K.M."/>
            <person name="Suarez D.L."/>
            <person name="Swayne D.E."/>
        </authorList>
    </citation>
    <scope>NUCLEOTIDE SEQUENCE [LARGE SCALE GENOMIC DNA]</scope>
    <source>
        <strain evidence="7 8">DSM 3385</strain>
    </source>
</reference>
<dbReference type="PANTHER" id="PTHR30482:SF18">
    <property type="entry name" value="BRANCHED AMINO ACID TRANSPORT SYSTEM PERMEASE"/>
    <property type="match status" value="1"/>
</dbReference>
<evidence type="ECO:0000256" key="1">
    <source>
        <dbReference type="ARBA" id="ARBA00004651"/>
    </source>
</evidence>
<sequence>MDDNKKKQWTENTIFLVVILGCGLGVDNTYYLQIMTFIGINTLLALGLNMLMGYAGQVSLGHAAFYGIGAYTTAILSGTYGISPWAALVCAVSCAVFIAFVVGLPTLKLSGYYLGMGTLGFGMIVNILFREWSTVTGGSSGFVGIPMLEAGPVSFMSGRNYFFLVWMVVLVAVLLCRRILSSRMGRALRSIHDGENASLAVGVNTHFLKLQIFMFSAALGAVAGFLYAHFVMFISPESFGFMVSVKMVTMVVIGGMASVWGALLGASLLTLLPEVLHGFAEYEMIIFGLILMVVMIFMPQGLTRGLLDIYEHSRKRDKRHGN</sequence>
<evidence type="ECO:0000256" key="4">
    <source>
        <dbReference type="ARBA" id="ARBA00022989"/>
    </source>
</evidence>
<dbReference type="PROSITE" id="PS51257">
    <property type="entry name" value="PROKAR_LIPOPROTEIN"/>
    <property type="match status" value="1"/>
</dbReference>
<organism evidence="7 8">
    <name type="scientific">Desulfocicer vacuolatum DSM 3385</name>
    <dbReference type="NCBI Taxonomy" id="1121400"/>
    <lineage>
        <taxon>Bacteria</taxon>
        <taxon>Pseudomonadati</taxon>
        <taxon>Thermodesulfobacteriota</taxon>
        <taxon>Desulfobacteria</taxon>
        <taxon>Desulfobacterales</taxon>
        <taxon>Desulfobacteraceae</taxon>
        <taxon>Desulfocicer</taxon>
    </lineage>
</organism>
<feature type="transmembrane region" description="Helical" evidence="6">
    <location>
        <begin position="212"/>
        <end position="235"/>
    </location>
</feature>